<evidence type="ECO:0000259" key="2">
    <source>
        <dbReference type="Pfam" id="PF03703"/>
    </source>
</evidence>
<feature type="transmembrane region" description="Helical" evidence="1">
    <location>
        <begin position="21"/>
        <end position="39"/>
    </location>
</feature>
<dbReference type="OrthoDB" id="2195155at2"/>
<dbReference type="Pfam" id="PF03703">
    <property type="entry name" value="bPH_2"/>
    <property type="match status" value="3"/>
</dbReference>
<feature type="domain" description="YdbS-like PH" evidence="2">
    <location>
        <begin position="413"/>
        <end position="493"/>
    </location>
</feature>
<evidence type="ECO:0000313" key="3">
    <source>
        <dbReference type="EMBL" id="QBP40040.1"/>
    </source>
</evidence>
<keyword evidence="1" id="KW-0472">Membrane</keyword>
<name>A0A4P6ZU93_9BACL</name>
<dbReference type="PIRSF" id="PIRSF026631">
    <property type="entry name" value="UCP026631"/>
    <property type="match status" value="1"/>
</dbReference>
<gene>
    <name evidence="3" type="ORF">E2636_02165</name>
</gene>
<dbReference type="InterPro" id="IPR005182">
    <property type="entry name" value="YdbS-like_PH"/>
</dbReference>
<dbReference type="Proteomes" id="UP000294292">
    <property type="component" value="Chromosome"/>
</dbReference>
<evidence type="ECO:0000256" key="1">
    <source>
        <dbReference type="SAM" id="Phobius"/>
    </source>
</evidence>
<keyword evidence="1" id="KW-0812">Transmembrane</keyword>
<dbReference type="EMBL" id="CP038015">
    <property type="protein sequence ID" value="QBP40040.1"/>
    <property type="molecule type" value="Genomic_DNA"/>
</dbReference>
<keyword evidence="1" id="KW-1133">Transmembrane helix</keyword>
<feature type="domain" description="YdbS-like PH" evidence="2">
    <location>
        <begin position="267"/>
        <end position="331"/>
    </location>
</feature>
<organism evidence="3 4">
    <name type="scientific">Paenisporosarcina antarctica</name>
    <dbReference type="NCBI Taxonomy" id="417367"/>
    <lineage>
        <taxon>Bacteria</taxon>
        <taxon>Bacillati</taxon>
        <taxon>Bacillota</taxon>
        <taxon>Bacilli</taxon>
        <taxon>Bacillales</taxon>
        <taxon>Caryophanaceae</taxon>
        <taxon>Paenisporosarcina</taxon>
    </lineage>
</organism>
<feature type="transmembrane region" description="Helical" evidence="1">
    <location>
        <begin position="51"/>
        <end position="70"/>
    </location>
</feature>
<feature type="transmembrane region" description="Helical" evidence="1">
    <location>
        <begin position="397"/>
        <end position="420"/>
    </location>
</feature>
<reference evidence="3 4" key="1">
    <citation type="submission" date="2019-03" db="EMBL/GenBank/DDBJ databases">
        <title>Complete genome sequence of Paenisporosarcina antarctica CGMCC 1.6503T.</title>
        <authorList>
            <person name="Rong J.-C."/>
            <person name="Chi N.-Y."/>
            <person name="Zhang Q.-F."/>
        </authorList>
    </citation>
    <scope>NUCLEOTIDE SEQUENCE [LARGE SCALE GENOMIC DNA]</scope>
    <source>
        <strain evidence="3 4">CGMCC 1.6503</strain>
    </source>
</reference>
<feature type="transmembrane region" description="Helical" evidence="1">
    <location>
        <begin position="371"/>
        <end position="391"/>
    </location>
</feature>
<protein>
    <recommendedName>
        <fullName evidence="2">YdbS-like PH domain-containing protein</fullName>
    </recommendedName>
</protein>
<proteinExistence type="predicted"/>
<feature type="transmembrane region" description="Helical" evidence="1">
    <location>
        <begin position="239"/>
        <end position="262"/>
    </location>
</feature>
<dbReference type="KEGG" id="panc:E2636_02165"/>
<dbReference type="PANTHER" id="PTHR34473:SF2">
    <property type="entry name" value="UPF0699 TRANSMEMBRANE PROTEIN YDBT"/>
    <property type="match status" value="1"/>
</dbReference>
<dbReference type="InterPro" id="IPR014529">
    <property type="entry name" value="UCP026631"/>
</dbReference>
<evidence type="ECO:0000313" key="4">
    <source>
        <dbReference type="Proteomes" id="UP000294292"/>
    </source>
</evidence>
<sequence>MSKERYQLHPISAVVNFIKGLKDLIFPFIIIFVANRFQGGSPSNDEHWTNYIPYVIGIVVLVLVLVSGIIKWKRFIYWFEDDELRIEYGLFVKKKRYIPFDRIQSFNYTESILHRPFKLVKVTIETAGSGVSTEPEAELTAITKEAAKQIETELALAKKRKTNKSTDENGEIVGQQLEELAIVPSIPIFKMSMKDLLILATTSGGIGVVISGLAVFLTQFSELIPYEKIYDEVVVFLKFGVFIVALMIFVFLIIAWVFSVIITTLNYYQFTIVQEEDQIVLSRGLLEKKKVTIPIGRVQGIRIVENPLRQLFGYCTVIVESAGGSINDRDEKIRLFPLVKKNKIRQPLNKLFADFDFDPIWTSAPKRAKPFYYRLDFLWVIPIMVGISYFYYPYGLFSLLLAPVIFILGLWQYRSAALYLTKNQLSLQYRGISKYTFFIEKKRMQSLEMRQSPFQKRKALASIETTIKSGVLGATAKVEHLEVEYIEEVMNWYEPSGYVDEKKGQP</sequence>
<accession>A0A4P6ZU93</accession>
<feature type="transmembrane region" description="Helical" evidence="1">
    <location>
        <begin position="196"/>
        <end position="219"/>
    </location>
</feature>
<dbReference type="PANTHER" id="PTHR34473">
    <property type="entry name" value="UPF0699 TRANSMEMBRANE PROTEIN YDBS"/>
    <property type="match status" value="1"/>
</dbReference>
<feature type="domain" description="YdbS-like PH" evidence="2">
    <location>
        <begin position="72"/>
        <end position="153"/>
    </location>
</feature>
<keyword evidence="4" id="KW-1185">Reference proteome</keyword>
<dbReference type="AlphaFoldDB" id="A0A4P6ZU93"/>